<sequence>MRYAIYFSPAPDDPLTATASEWLGRDAFSGQMLDPPASLSLPVAQWQDLVAEPQRYGFHATLKAPFALREGRTEAELVDAFDRFVAATETLAIPRIVVGQLGPFFALVPGDLHPPLQAFAASVVEAFEPFRAPLSGADVARRRPERLTPTERQNLDRWGYPYVMSEFRFHMTLTGPVDGSLAPHVHAELRQRFAPYANAPLAIDGLALFVERSRGEPFTIHRWRPLGMPQDNRKILP</sequence>
<name>A0A7W9YXZ7_9HYPH</name>
<keyword evidence="2" id="KW-1185">Reference proteome</keyword>
<dbReference type="EMBL" id="JACHEJ010000005">
    <property type="protein sequence ID" value="MBB6180477.1"/>
    <property type="molecule type" value="Genomic_DNA"/>
</dbReference>
<evidence type="ECO:0000313" key="2">
    <source>
        <dbReference type="Proteomes" id="UP000535501"/>
    </source>
</evidence>
<proteinExistence type="predicted"/>
<dbReference type="PIRSF" id="PIRSF033328">
    <property type="entry name" value="Phest_Mll4975"/>
    <property type="match status" value="1"/>
</dbReference>
<protein>
    <submittedName>
        <fullName evidence="1">Putative phosphonate metabolism protein</fullName>
    </submittedName>
</protein>
<organism evidence="1 2">
    <name type="scientific">Pseudorhizobium flavum</name>
    <dbReference type="NCBI Taxonomy" id="1335061"/>
    <lineage>
        <taxon>Bacteria</taxon>
        <taxon>Pseudomonadati</taxon>
        <taxon>Pseudomonadota</taxon>
        <taxon>Alphaproteobacteria</taxon>
        <taxon>Hyphomicrobiales</taxon>
        <taxon>Rhizobiaceae</taxon>
        <taxon>Rhizobium/Agrobacterium group</taxon>
        <taxon>Pseudorhizobium</taxon>
    </lineage>
</organism>
<dbReference type="RefSeq" id="WP_077548532.1">
    <property type="nucleotide sequence ID" value="NZ_JACHEJ010000005.1"/>
</dbReference>
<gene>
    <name evidence="1" type="ORF">HNQ75_002456</name>
</gene>
<reference evidence="1 2" key="1">
    <citation type="submission" date="2020-08" db="EMBL/GenBank/DDBJ databases">
        <title>Genomic Encyclopedia of Type Strains, Phase IV (KMG-IV): sequencing the most valuable type-strain genomes for metagenomic binning, comparative biology and taxonomic classification.</title>
        <authorList>
            <person name="Goeker M."/>
        </authorList>
    </citation>
    <scope>NUCLEOTIDE SEQUENCE [LARGE SCALE GENOMIC DNA]</scope>
    <source>
        <strain evidence="1 2">DSM 102134</strain>
    </source>
</reference>
<dbReference type="InterPro" id="IPR009389">
    <property type="entry name" value="DUF1045"/>
</dbReference>
<dbReference type="AlphaFoldDB" id="A0A7W9YXZ7"/>
<comment type="caution">
    <text evidence="1">The sequence shown here is derived from an EMBL/GenBank/DDBJ whole genome shotgun (WGS) entry which is preliminary data.</text>
</comment>
<accession>A0A7W9YXZ7</accession>
<dbReference type="Proteomes" id="UP000535501">
    <property type="component" value="Unassembled WGS sequence"/>
</dbReference>
<evidence type="ECO:0000313" key="1">
    <source>
        <dbReference type="EMBL" id="MBB6180477.1"/>
    </source>
</evidence>
<dbReference type="Pfam" id="PF06299">
    <property type="entry name" value="DUF1045"/>
    <property type="match status" value="1"/>
</dbReference>
<dbReference type="NCBIfam" id="TIGR03223">
    <property type="entry name" value="Phn_opern_protn"/>
    <property type="match status" value="1"/>
</dbReference>